<evidence type="ECO:0000313" key="4">
    <source>
        <dbReference type="Proteomes" id="UP000475862"/>
    </source>
</evidence>
<dbReference type="Proteomes" id="UP000475862">
    <property type="component" value="Unassembled WGS sequence"/>
</dbReference>
<keyword evidence="2" id="KW-0472">Membrane</keyword>
<evidence type="ECO:0000256" key="2">
    <source>
        <dbReference type="SAM" id="Phobius"/>
    </source>
</evidence>
<protein>
    <submittedName>
        <fullName evidence="3">Uncharacterized protein</fullName>
    </submittedName>
</protein>
<keyword evidence="2" id="KW-1133">Transmembrane helix</keyword>
<evidence type="ECO:0000256" key="1">
    <source>
        <dbReference type="SAM" id="MobiDB-lite"/>
    </source>
</evidence>
<dbReference type="AlphaFoldDB" id="A0A6G0T1E9"/>
<sequence length="209" mass="21557">MQRKNFFFRCADFSCLLTNVRLWLPNGHTEHRINGGGGTGDSCVDGTVCSNETAGTLSSASAEPSLLKSASSSGSSSSSSSSCSSSSPSASSSSGSSSSFSASASTSCSPSSSTSSLAPTVCSSVLDSSSILVTTSVSSSTSTSSTITSLARCWSVNFSKRCTRIRTGGTRSCLPLSSTSRLFLPRLFVTCTICTCLCSFWLCLDAYRQ</sequence>
<accession>A0A6G0T1E9</accession>
<proteinExistence type="predicted"/>
<organism evidence="3 4">
    <name type="scientific">Aphis glycines</name>
    <name type="common">Soybean aphid</name>
    <dbReference type="NCBI Taxonomy" id="307491"/>
    <lineage>
        <taxon>Eukaryota</taxon>
        <taxon>Metazoa</taxon>
        <taxon>Ecdysozoa</taxon>
        <taxon>Arthropoda</taxon>
        <taxon>Hexapoda</taxon>
        <taxon>Insecta</taxon>
        <taxon>Pterygota</taxon>
        <taxon>Neoptera</taxon>
        <taxon>Paraneoptera</taxon>
        <taxon>Hemiptera</taxon>
        <taxon>Sternorrhyncha</taxon>
        <taxon>Aphidomorpha</taxon>
        <taxon>Aphidoidea</taxon>
        <taxon>Aphididae</taxon>
        <taxon>Aphidini</taxon>
        <taxon>Aphis</taxon>
        <taxon>Aphis</taxon>
    </lineage>
</organism>
<keyword evidence="4" id="KW-1185">Reference proteome</keyword>
<comment type="caution">
    <text evidence="3">The sequence shown here is derived from an EMBL/GenBank/DDBJ whole genome shotgun (WGS) entry which is preliminary data.</text>
</comment>
<gene>
    <name evidence="3" type="ORF">AGLY_015267</name>
</gene>
<name>A0A6G0T1E9_APHGL</name>
<reference evidence="3 4" key="1">
    <citation type="submission" date="2019-08" db="EMBL/GenBank/DDBJ databases">
        <title>The genome of the soybean aphid Biotype 1, its phylome, world population structure and adaptation to the North American continent.</title>
        <authorList>
            <person name="Giordano R."/>
            <person name="Donthu R.K."/>
            <person name="Hernandez A.G."/>
            <person name="Wright C.L."/>
            <person name="Zimin A.V."/>
        </authorList>
    </citation>
    <scope>NUCLEOTIDE SEQUENCE [LARGE SCALE GENOMIC DNA]</scope>
    <source>
        <tissue evidence="3">Whole aphids</tissue>
    </source>
</reference>
<dbReference type="EMBL" id="VYZN01000070">
    <property type="protein sequence ID" value="KAE9524228.1"/>
    <property type="molecule type" value="Genomic_DNA"/>
</dbReference>
<feature type="region of interest" description="Disordered" evidence="1">
    <location>
        <begin position="72"/>
        <end position="96"/>
    </location>
</feature>
<evidence type="ECO:0000313" key="3">
    <source>
        <dbReference type="EMBL" id="KAE9524228.1"/>
    </source>
</evidence>
<feature type="transmembrane region" description="Helical" evidence="2">
    <location>
        <begin position="183"/>
        <end position="204"/>
    </location>
</feature>
<keyword evidence="2" id="KW-0812">Transmembrane</keyword>